<dbReference type="GeneID" id="5971517"/>
<dbReference type="RefSeq" id="XP_001794649.1">
    <property type="nucleotide sequence ID" value="XM_001794597.1"/>
</dbReference>
<gene>
    <name evidence="2" type="ORF">SNOG_04229</name>
</gene>
<dbReference type="PANTHER" id="PTHR38790:SF4">
    <property type="entry name" value="2EXR DOMAIN-CONTAINING PROTEIN"/>
    <property type="match status" value="1"/>
</dbReference>
<proteinExistence type="predicted"/>
<dbReference type="Proteomes" id="UP000001055">
    <property type="component" value="Unassembled WGS sequence"/>
</dbReference>
<dbReference type="VEuPathDB" id="FungiDB:JI435_042290"/>
<name>Q0UVI5_PHANO</name>
<organism evidence="2 3">
    <name type="scientific">Phaeosphaeria nodorum (strain SN15 / ATCC MYA-4574 / FGSC 10173)</name>
    <name type="common">Glume blotch fungus</name>
    <name type="synonym">Parastagonospora nodorum</name>
    <dbReference type="NCBI Taxonomy" id="321614"/>
    <lineage>
        <taxon>Eukaryota</taxon>
        <taxon>Fungi</taxon>
        <taxon>Dikarya</taxon>
        <taxon>Ascomycota</taxon>
        <taxon>Pezizomycotina</taxon>
        <taxon>Dothideomycetes</taxon>
        <taxon>Pleosporomycetidae</taxon>
        <taxon>Pleosporales</taxon>
        <taxon>Pleosporineae</taxon>
        <taxon>Phaeosphaeriaceae</taxon>
        <taxon>Parastagonospora</taxon>
    </lineage>
</organism>
<accession>Q0UVI5</accession>
<dbReference type="InParanoid" id="Q0UVI5"/>
<evidence type="ECO:0000313" key="2">
    <source>
        <dbReference type="EMBL" id="EAT87989.2"/>
    </source>
</evidence>
<protein>
    <submittedName>
        <fullName evidence="2">Uncharacterized protein</fullName>
    </submittedName>
</protein>
<dbReference type="KEGG" id="pno:SNOG_04229"/>
<dbReference type="PANTHER" id="PTHR38790">
    <property type="entry name" value="2EXR DOMAIN-CONTAINING PROTEIN-RELATED"/>
    <property type="match status" value="1"/>
</dbReference>
<feature type="compositionally biased region" description="Basic and acidic residues" evidence="1">
    <location>
        <begin position="7"/>
        <end position="23"/>
    </location>
</feature>
<evidence type="ECO:0000313" key="3">
    <source>
        <dbReference type="Proteomes" id="UP000001055"/>
    </source>
</evidence>
<sequence>MAPCKSIAEDKAQHADNVKKSNDRVIKRPAWGSHRFRGGMLNITPKRGTEKELTIRQSSGVVQDRVFVPEPSERTNTFALMRACRQIYAETALLPTTTNVFQLTNCSTFWIAPKSFRKYQLRQIIEVRVEVNDLHFQRCYEVYLKQLFEVNKLSIFPNLRSVHFCVHGSKARVYTSLSVCSAFLHEHFGDQMRAAGYDMVVEKMDIDIRNHTR</sequence>
<dbReference type="AlphaFoldDB" id="Q0UVI5"/>
<evidence type="ECO:0000256" key="1">
    <source>
        <dbReference type="SAM" id="MobiDB-lite"/>
    </source>
</evidence>
<feature type="region of interest" description="Disordered" evidence="1">
    <location>
        <begin position="1"/>
        <end position="23"/>
    </location>
</feature>
<dbReference type="EMBL" id="CH445330">
    <property type="protein sequence ID" value="EAT87989.2"/>
    <property type="molecule type" value="Genomic_DNA"/>
</dbReference>
<reference evidence="3" key="1">
    <citation type="journal article" date="2007" name="Plant Cell">
        <title>Dothideomycete-plant interactions illuminated by genome sequencing and EST analysis of the wheat pathogen Stagonospora nodorum.</title>
        <authorList>
            <person name="Hane J.K."/>
            <person name="Lowe R.G."/>
            <person name="Solomon P.S."/>
            <person name="Tan K.C."/>
            <person name="Schoch C.L."/>
            <person name="Spatafora J.W."/>
            <person name="Crous P.W."/>
            <person name="Kodira C."/>
            <person name="Birren B.W."/>
            <person name="Galagan J.E."/>
            <person name="Torriani S.F."/>
            <person name="McDonald B.A."/>
            <person name="Oliver R.P."/>
        </authorList>
    </citation>
    <scope>NUCLEOTIDE SEQUENCE [LARGE SCALE GENOMIC DNA]</scope>
    <source>
        <strain evidence="3">SN15 / ATCC MYA-4574 / FGSC 10173</strain>
    </source>
</reference>